<accession>A0A4C1V8D1</accession>
<evidence type="ECO:0000313" key="2">
    <source>
        <dbReference type="Proteomes" id="UP000299102"/>
    </source>
</evidence>
<comment type="caution">
    <text evidence="1">The sequence shown here is derived from an EMBL/GenBank/DDBJ whole genome shotgun (WGS) entry which is preliminary data.</text>
</comment>
<proteinExistence type="predicted"/>
<dbReference type="EMBL" id="BGZK01000290">
    <property type="protein sequence ID" value="GBP34562.1"/>
    <property type="molecule type" value="Genomic_DNA"/>
</dbReference>
<evidence type="ECO:0000313" key="1">
    <source>
        <dbReference type="EMBL" id="GBP34562.1"/>
    </source>
</evidence>
<dbReference type="AlphaFoldDB" id="A0A4C1V8D1"/>
<organism evidence="1 2">
    <name type="scientific">Eumeta variegata</name>
    <name type="common">Bagworm moth</name>
    <name type="synonym">Eumeta japonica</name>
    <dbReference type="NCBI Taxonomy" id="151549"/>
    <lineage>
        <taxon>Eukaryota</taxon>
        <taxon>Metazoa</taxon>
        <taxon>Ecdysozoa</taxon>
        <taxon>Arthropoda</taxon>
        <taxon>Hexapoda</taxon>
        <taxon>Insecta</taxon>
        <taxon>Pterygota</taxon>
        <taxon>Neoptera</taxon>
        <taxon>Endopterygota</taxon>
        <taxon>Lepidoptera</taxon>
        <taxon>Glossata</taxon>
        <taxon>Ditrysia</taxon>
        <taxon>Tineoidea</taxon>
        <taxon>Psychidae</taxon>
        <taxon>Oiketicinae</taxon>
        <taxon>Eumeta</taxon>
    </lineage>
</organism>
<name>A0A4C1V8D1_EUMVA</name>
<protein>
    <submittedName>
        <fullName evidence="1">Uncharacterized protein</fullName>
    </submittedName>
</protein>
<keyword evidence="2" id="KW-1185">Reference proteome</keyword>
<sequence>MWRMTEMAAPTNDLGSLAIRAGPGDRSDWSDSLSAKSTICRERRDVDHFVLCNRSGIRDVLQDPIRELLECRVLEIELTVAHSSYADLGRISLFVESGRHPERGSSNVDGSLGAGDELDAFGSPRAAPRRPPLADRAIPLVGLSAARMFPCFTTLRSQCLKITIGIKFMTGIDKFVPHYYMASIIFVCQVTAFTRSELFYFISEGLGLEASMFAQ</sequence>
<gene>
    <name evidence="1" type="ORF">EVAR_85282_1</name>
</gene>
<dbReference type="Proteomes" id="UP000299102">
    <property type="component" value="Unassembled WGS sequence"/>
</dbReference>
<reference evidence="1 2" key="1">
    <citation type="journal article" date="2019" name="Commun. Biol.">
        <title>The bagworm genome reveals a unique fibroin gene that provides high tensile strength.</title>
        <authorList>
            <person name="Kono N."/>
            <person name="Nakamura H."/>
            <person name="Ohtoshi R."/>
            <person name="Tomita M."/>
            <person name="Numata K."/>
            <person name="Arakawa K."/>
        </authorList>
    </citation>
    <scope>NUCLEOTIDE SEQUENCE [LARGE SCALE GENOMIC DNA]</scope>
</reference>